<evidence type="ECO:0000256" key="1">
    <source>
        <dbReference type="SAM" id="MobiDB-lite"/>
    </source>
</evidence>
<evidence type="ECO:0000313" key="2">
    <source>
        <dbReference type="EMBL" id="QHT63120.1"/>
    </source>
</evidence>
<proteinExistence type="predicted"/>
<dbReference type="Pfam" id="PF05721">
    <property type="entry name" value="PhyH"/>
    <property type="match status" value="1"/>
</dbReference>
<dbReference type="EMBL" id="CP048209">
    <property type="protein sequence ID" value="QHT63120.1"/>
    <property type="molecule type" value="Genomic_DNA"/>
</dbReference>
<dbReference type="Proteomes" id="UP000476064">
    <property type="component" value="Chromosome"/>
</dbReference>
<gene>
    <name evidence="2" type="ORF">GXP70_26225</name>
</gene>
<dbReference type="InterPro" id="IPR008775">
    <property type="entry name" value="Phytyl_CoA_dOase-like"/>
</dbReference>
<dbReference type="KEGG" id="plyc:GXP70_26225"/>
<organism evidence="2 3">
    <name type="scientific">Paenibacillus lycopersici</name>
    <dbReference type="NCBI Taxonomy" id="2704462"/>
    <lineage>
        <taxon>Bacteria</taxon>
        <taxon>Bacillati</taxon>
        <taxon>Bacillota</taxon>
        <taxon>Bacilli</taxon>
        <taxon>Bacillales</taxon>
        <taxon>Paenibacillaceae</taxon>
        <taxon>Paenibacillus</taxon>
    </lineage>
</organism>
<accession>A0A6C0G6H3</accession>
<feature type="region of interest" description="Disordered" evidence="1">
    <location>
        <begin position="275"/>
        <end position="297"/>
    </location>
</feature>
<dbReference type="Gene3D" id="2.60.120.620">
    <property type="entry name" value="q2cbj1_9rhob like domain"/>
    <property type="match status" value="1"/>
</dbReference>
<keyword evidence="3" id="KW-1185">Reference proteome</keyword>
<dbReference type="RefSeq" id="WP_162359550.1">
    <property type="nucleotide sequence ID" value="NZ_CP048209.1"/>
</dbReference>
<evidence type="ECO:0008006" key="4">
    <source>
        <dbReference type="Google" id="ProtNLM"/>
    </source>
</evidence>
<sequence>MKKLNVLTKTQVEQFMERGWIRLEEAIPRKQALAAAEFLWDKVEEQGALRNDPSSWTKPMIRLNEDYDTPEFRACNTERLWGAVEDLIGADRAINRVNKGWGYWVMNFSVGAGRPWTVPTGGWHQDGSHFRHFVDSGDQGLLQLCFFSEVGSRGGAPLVIEGSHNVVARVLRQHPEGLDVHDAIRLEFEHPWLAGIGNPSDEAGSPEEIALARIERYMNTTYHDPEGYQMKVVEATGTVGDVILAHPFLIHNSSQNHLRVPRFLMTKTVPLKERMNLNRPDPSEYSPLELSTVRAMG</sequence>
<dbReference type="AlphaFoldDB" id="A0A6C0G6H3"/>
<evidence type="ECO:0000313" key="3">
    <source>
        <dbReference type="Proteomes" id="UP000476064"/>
    </source>
</evidence>
<reference evidence="2 3" key="1">
    <citation type="submission" date="2020-01" db="EMBL/GenBank/DDBJ databases">
        <title>Paenibacillus sp. nov., isolated from tomato rhizosphere.</title>
        <authorList>
            <person name="Weon H.-Y."/>
            <person name="Lee S.A."/>
        </authorList>
    </citation>
    <scope>NUCLEOTIDE SEQUENCE [LARGE SCALE GENOMIC DNA]</scope>
    <source>
        <strain evidence="2 3">12200R-189</strain>
    </source>
</reference>
<protein>
    <recommendedName>
        <fullName evidence="4">Phytanoyl-CoA dioxygenase family protein</fullName>
    </recommendedName>
</protein>
<dbReference type="GO" id="GO:0016706">
    <property type="term" value="F:2-oxoglutarate-dependent dioxygenase activity"/>
    <property type="evidence" value="ECO:0007669"/>
    <property type="project" value="UniProtKB-ARBA"/>
</dbReference>
<name>A0A6C0G6H3_9BACL</name>
<dbReference type="SUPFAM" id="SSF51197">
    <property type="entry name" value="Clavaminate synthase-like"/>
    <property type="match status" value="1"/>
</dbReference>